<dbReference type="EMBL" id="CP124733">
    <property type="protein sequence ID" value="WHA40751.1"/>
    <property type="molecule type" value="Genomic_DNA"/>
</dbReference>
<gene>
    <name evidence="6" type="ORF">CFBP5477_013160</name>
</gene>
<evidence type="ECO:0000256" key="1">
    <source>
        <dbReference type="ARBA" id="ARBA00001946"/>
    </source>
</evidence>
<proteinExistence type="predicted"/>
<dbReference type="PANTHER" id="PTHR12629:SF0">
    <property type="entry name" value="DIPHOSPHOINOSITOL-POLYPHOSPHATE DIPHOSPHATASE"/>
    <property type="match status" value="1"/>
</dbReference>
<dbReference type="RefSeq" id="WP_170980119.1">
    <property type="nucleotide sequence ID" value="NZ_CP124733.1"/>
</dbReference>
<dbReference type="Gene3D" id="3.90.79.10">
    <property type="entry name" value="Nucleoside Triphosphate Pyrophosphohydrolase"/>
    <property type="match status" value="1"/>
</dbReference>
<dbReference type="PANTHER" id="PTHR12629">
    <property type="entry name" value="DIPHOSPHOINOSITOL POLYPHOSPHATE PHOSPHOHYDROLASE"/>
    <property type="match status" value="1"/>
</dbReference>
<name>A0AAF0KDF5_9HYPH</name>
<dbReference type="SUPFAM" id="SSF55811">
    <property type="entry name" value="Nudix"/>
    <property type="match status" value="1"/>
</dbReference>
<evidence type="ECO:0000256" key="3">
    <source>
        <dbReference type="ARBA" id="ARBA00022801"/>
    </source>
</evidence>
<organism evidence="6 7">
    <name type="scientific">Agrobacterium larrymoorei</name>
    <dbReference type="NCBI Taxonomy" id="160699"/>
    <lineage>
        <taxon>Bacteria</taxon>
        <taxon>Pseudomonadati</taxon>
        <taxon>Pseudomonadota</taxon>
        <taxon>Alphaproteobacteria</taxon>
        <taxon>Hyphomicrobiales</taxon>
        <taxon>Rhizobiaceae</taxon>
        <taxon>Rhizobium/Agrobacterium group</taxon>
        <taxon>Agrobacterium</taxon>
    </lineage>
</organism>
<dbReference type="Pfam" id="PF00293">
    <property type="entry name" value="NUDIX"/>
    <property type="match status" value="1"/>
</dbReference>
<comment type="cofactor">
    <cofactor evidence="1">
        <name>Mg(2+)</name>
        <dbReference type="ChEBI" id="CHEBI:18420"/>
    </cofactor>
</comment>
<evidence type="ECO:0000256" key="2">
    <source>
        <dbReference type="ARBA" id="ARBA00022723"/>
    </source>
</evidence>
<keyword evidence="4" id="KW-0460">Magnesium</keyword>
<evidence type="ECO:0000259" key="5">
    <source>
        <dbReference type="PROSITE" id="PS51462"/>
    </source>
</evidence>
<dbReference type="Proteomes" id="UP000298664">
    <property type="component" value="Chromosome Circular"/>
</dbReference>
<evidence type="ECO:0000256" key="4">
    <source>
        <dbReference type="ARBA" id="ARBA00022842"/>
    </source>
</evidence>
<dbReference type="AlphaFoldDB" id="A0AAF0KDF5"/>
<keyword evidence="3 6" id="KW-0378">Hydrolase</keyword>
<evidence type="ECO:0000313" key="6">
    <source>
        <dbReference type="EMBL" id="WHA40751.1"/>
    </source>
</evidence>
<protein>
    <submittedName>
        <fullName evidence="6">NUDIX hydrolase</fullName>
    </submittedName>
</protein>
<dbReference type="InterPro" id="IPR015797">
    <property type="entry name" value="NUDIX_hydrolase-like_dom_sf"/>
</dbReference>
<dbReference type="GO" id="GO:0046872">
    <property type="term" value="F:metal ion binding"/>
    <property type="evidence" value="ECO:0007669"/>
    <property type="project" value="UniProtKB-KW"/>
</dbReference>
<dbReference type="CDD" id="cd04666">
    <property type="entry name" value="NUDIX_DIPP2_like_Nudt4"/>
    <property type="match status" value="1"/>
</dbReference>
<keyword evidence="2" id="KW-0479">Metal-binding</keyword>
<dbReference type="InterPro" id="IPR047198">
    <property type="entry name" value="DDP-like_NUDIX"/>
</dbReference>
<reference evidence="6" key="1">
    <citation type="submission" date="2023-05" db="EMBL/GenBank/DDBJ databases">
        <title>Complete genome sequence of Agrobacterium larrymoorei CFBP5477.</title>
        <authorList>
            <person name="Yen H.-C."/>
            <person name="Chou L."/>
            <person name="Lin Y.-C."/>
            <person name="Lai E.-M."/>
            <person name="Kuo C.-H."/>
        </authorList>
    </citation>
    <scope>NUCLEOTIDE SEQUENCE</scope>
    <source>
        <strain evidence="6">CFBP5477</strain>
    </source>
</reference>
<dbReference type="GO" id="GO:0016462">
    <property type="term" value="F:pyrophosphatase activity"/>
    <property type="evidence" value="ECO:0007669"/>
    <property type="project" value="InterPro"/>
</dbReference>
<accession>A0AAF0KDF5</accession>
<dbReference type="InterPro" id="IPR000086">
    <property type="entry name" value="NUDIX_hydrolase_dom"/>
</dbReference>
<dbReference type="GO" id="GO:0005737">
    <property type="term" value="C:cytoplasm"/>
    <property type="evidence" value="ECO:0007669"/>
    <property type="project" value="TreeGrafter"/>
</dbReference>
<sequence length="169" mass="19485">MNILSRLANDLGLMLRRPPRQQYGAICHRLNKKSGEVEVLLLTSRDTGRWVIPKGWPMEGKKAHAVAEREAFEEAGVRGSANKEPFGFFHYEKKLRNGVKVTCRVQVHLLEVTDLVKNFPERESRKLEWVLPDEARKRVNEPELRELFISFGKQMAQIQQIPAQKAVNL</sequence>
<evidence type="ECO:0000313" key="7">
    <source>
        <dbReference type="Proteomes" id="UP000298664"/>
    </source>
</evidence>
<dbReference type="PROSITE" id="PS51462">
    <property type="entry name" value="NUDIX"/>
    <property type="match status" value="1"/>
</dbReference>
<feature type="domain" description="Nudix hydrolase" evidence="5">
    <location>
        <begin position="18"/>
        <end position="152"/>
    </location>
</feature>